<name>A0ABR8L0L5_9ACTN</name>
<organism evidence="1 2">
    <name type="scientific">Microbispora bryophytorum subsp. camponoti</name>
    <dbReference type="NCBI Taxonomy" id="1677852"/>
    <lineage>
        <taxon>Bacteria</taxon>
        <taxon>Bacillati</taxon>
        <taxon>Actinomycetota</taxon>
        <taxon>Actinomycetes</taxon>
        <taxon>Streptosporangiales</taxon>
        <taxon>Streptosporangiaceae</taxon>
        <taxon>Microbispora</taxon>
    </lineage>
</organism>
<sequence length="124" mass="13571">MTGQKSILPTVGAYNGLEVEYQARGPMVYVRDPDDAANGFIRVSVGRWTRFIAAIKADAFTPQQEGEEVTVTIGDMAHFGIVQFSSHLVTTPNTWEIFTKAVKGGEFDHIVPLNAGSSSMPRIR</sequence>
<proteinExistence type="predicted"/>
<dbReference type="Proteomes" id="UP000653231">
    <property type="component" value="Unassembled WGS sequence"/>
</dbReference>
<reference evidence="1 2" key="1">
    <citation type="submission" date="2020-09" db="EMBL/GenBank/DDBJ databases">
        <title>Actinomycete isolated from the Camponotus japonicus Mayr.</title>
        <authorList>
            <person name="Gong X."/>
        </authorList>
    </citation>
    <scope>NUCLEOTIDE SEQUENCE [LARGE SCALE GENOMIC DNA]</scope>
    <source>
        <strain evidence="1 2">2C-HV3</strain>
    </source>
</reference>
<gene>
    <name evidence="1" type="ORF">IEQ31_15135</name>
</gene>
<dbReference type="EMBL" id="JACXRZ010000009">
    <property type="protein sequence ID" value="MBD3144513.1"/>
    <property type="molecule type" value="Genomic_DNA"/>
</dbReference>
<keyword evidence="2" id="KW-1185">Reference proteome</keyword>
<comment type="caution">
    <text evidence="1">The sequence shown here is derived from an EMBL/GenBank/DDBJ whole genome shotgun (WGS) entry which is preliminary data.</text>
</comment>
<evidence type="ECO:0000313" key="2">
    <source>
        <dbReference type="Proteomes" id="UP000653231"/>
    </source>
</evidence>
<evidence type="ECO:0000313" key="1">
    <source>
        <dbReference type="EMBL" id="MBD3144513.1"/>
    </source>
</evidence>
<dbReference type="RefSeq" id="WP_191052043.1">
    <property type="nucleotide sequence ID" value="NZ_JACXRZ010000009.1"/>
</dbReference>
<evidence type="ECO:0008006" key="3">
    <source>
        <dbReference type="Google" id="ProtNLM"/>
    </source>
</evidence>
<protein>
    <recommendedName>
        <fullName evidence="3">DUF397 domain-containing protein</fullName>
    </recommendedName>
</protein>
<accession>A0ABR8L0L5</accession>